<dbReference type="EnsemblPlants" id="Zm00001eb156110_T001">
    <property type="protein sequence ID" value="Zm00001eb156110_P001"/>
    <property type="gene ID" value="Zm00001eb156110"/>
</dbReference>
<name>A0A804NEW3_MAIZE</name>
<feature type="region of interest" description="Disordered" evidence="1">
    <location>
        <begin position="1"/>
        <end position="21"/>
    </location>
</feature>
<feature type="compositionally biased region" description="Basic and acidic residues" evidence="1">
    <location>
        <begin position="34"/>
        <end position="51"/>
    </location>
</feature>
<proteinExistence type="predicted"/>
<dbReference type="Gramene" id="Zm00001eb156110_T001">
    <property type="protein sequence ID" value="Zm00001eb156110_P001"/>
    <property type="gene ID" value="Zm00001eb156110"/>
</dbReference>
<feature type="region of interest" description="Disordered" evidence="1">
    <location>
        <begin position="34"/>
        <end position="163"/>
    </location>
</feature>
<reference evidence="3" key="1">
    <citation type="submission" date="2015-12" db="EMBL/GenBank/DDBJ databases">
        <title>Update maize B73 reference genome by single molecule sequencing technologies.</title>
        <authorList>
            <consortium name="Maize Genome Sequencing Project"/>
            <person name="Ware D."/>
        </authorList>
    </citation>
    <scope>NUCLEOTIDE SEQUENCE [LARGE SCALE GENOMIC DNA]</scope>
    <source>
        <strain evidence="3">cv. B73</strain>
    </source>
</reference>
<organism evidence="2 3">
    <name type="scientific">Zea mays</name>
    <name type="common">Maize</name>
    <dbReference type="NCBI Taxonomy" id="4577"/>
    <lineage>
        <taxon>Eukaryota</taxon>
        <taxon>Viridiplantae</taxon>
        <taxon>Streptophyta</taxon>
        <taxon>Embryophyta</taxon>
        <taxon>Tracheophyta</taxon>
        <taxon>Spermatophyta</taxon>
        <taxon>Magnoliopsida</taxon>
        <taxon>Liliopsida</taxon>
        <taxon>Poales</taxon>
        <taxon>Poaceae</taxon>
        <taxon>PACMAD clade</taxon>
        <taxon>Panicoideae</taxon>
        <taxon>Andropogonodae</taxon>
        <taxon>Andropogoneae</taxon>
        <taxon>Tripsacinae</taxon>
        <taxon>Zea</taxon>
    </lineage>
</organism>
<reference evidence="2" key="3">
    <citation type="submission" date="2021-05" db="UniProtKB">
        <authorList>
            <consortium name="EnsemblPlants"/>
        </authorList>
    </citation>
    <scope>IDENTIFICATION</scope>
    <source>
        <strain evidence="2">cv. B73</strain>
    </source>
</reference>
<feature type="compositionally biased region" description="Low complexity" evidence="1">
    <location>
        <begin position="1"/>
        <end position="14"/>
    </location>
</feature>
<dbReference type="AlphaFoldDB" id="A0A804NEW3"/>
<dbReference type="Proteomes" id="UP000007305">
    <property type="component" value="Chromosome 3"/>
</dbReference>
<evidence type="ECO:0000256" key="1">
    <source>
        <dbReference type="SAM" id="MobiDB-lite"/>
    </source>
</evidence>
<reference evidence="2" key="2">
    <citation type="submission" date="2019-07" db="EMBL/GenBank/DDBJ databases">
        <authorList>
            <person name="Seetharam A."/>
            <person name="Woodhouse M."/>
            <person name="Cannon E."/>
        </authorList>
    </citation>
    <scope>NUCLEOTIDE SEQUENCE [LARGE SCALE GENOMIC DNA]</scope>
    <source>
        <strain evidence="2">cv. B73</strain>
    </source>
</reference>
<keyword evidence="3" id="KW-1185">Reference proteome</keyword>
<accession>A0A804NEW3</accession>
<dbReference type="InParanoid" id="A0A804NEW3"/>
<feature type="compositionally biased region" description="Basic and acidic residues" evidence="1">
    <location>
        <begin position="66"/>
        <end position="135"/>
    </location>
</feature>
<sequence>SSVFISSARISSGSPFGPRRPVLLQKLPGVRHHLVDGAEGHEPLRPRRQVREPGPVQKVGARRLVHRSDPNRVAPERDVHEPDGVAAEERLPPGALRERPLQRLRHEEGVLERLRSLLVRPRPEQRAERREELETGKGNGRTAESESSRTDSSPPEYRTLSST</sequence>
<protein>
    <submittedName>
        <fullName evidence="2">Uncharacterized protein</fullName>
    </submittedName>
</protein>
<evidence type="ECO:0000313" key="2">
    <source>
        <dbReference type="EnsemblPlants" id="Zm00001eb156110_P001"/>
    </source>
</evidence>
<dbReference type="FunCoup" id="A0A804NEW3">
    <property type="interactions" value="473"/>
</dbReference>
<evidence type="ECO:0000313" key="3">
    <source>
        <dbReference type="Proteomes" id="UP000007305"/>
    </source>
</evidence>